<evidence type="ECO:0000256" key="1">
    <source>
        <dbReference type="SAM" id="MobiDB-lite"/>
    </source>
</evidence>
<reference evidence="4" key="1">
    <citation type="submission" date="2014-09" db="EMBL/GenBank/DDBJ databases">
        <authorList>
            <person name="Sharma Rahul"/>
            <person name="Thines Marco"/>
        </authorList>
    </citation>
    <scope>NUCLEOTIDE SEQUENCE [LARGE SCALE GENOMIC DNA]</scope>
</reference>
<dbReference type="OrthoDB" id="129839at2759"/>
<feature type="compositionally biased region" description="Polar residues" evidence="1">
    <location>
        <begin position="63"/>
        <end position="78"/>
    </location>
</feature>
<evidence type="ECO:0000256" key="2">
    <source>
        <dbReference type="SAM" id="SignalP"/>
    </source>
</evidence>
<feature type="signal peptide" evidence="2">
    <location>
        <begin position="1"/>
        <end position="26"/>
    </location>
</feature>
<dbReference type="GeneID" id="36408253"/>
<keyword evidence="4" id="KW-1185">Reference proteome</keyword>
<feature type="chain" id="PRO_5006058836" evidence="2">
    <location>
        <begin position="27"/>
        <end position="138"/>
    </location>
</feature>
<keyword evidence="2" id="KW-0732">Signal</keyword>
<name>A0A0P1AQ49_PLAHL</name>
<dbReference type="Proteomes" id="UP000054928">
    <property type="component" value="Unassembled WGS sequence"/>
</dbReference>
<accession>A0A0P1AQ49</accession>
<organism evidence="3 4">
    <name type="scientific">Plasmopara halstedii</name>
    <name type="common">Downy mildew of sunflower</name>
    <dbReference type="NCBI Taxonomy" id="4781"/>
    <lineage>
        <taxon>Eukaryota</taxon>
        <taxon>Sar</taxon>
        <taxon>Stramenopiles</taxon>
        <taxon>Oomycota</taxon>
        <taxon>Peronosporomycetes</taxon>
        <taxon>Peronosporales</taxon>
        <taxon>Peronosporaceae</taxon>
        <taxon>Plasmopara</taxon>
    </lineage>
</organism>
<dbReference type="EMBL" id="CCYD01000653">
    <property type="protein sequence ID" value="CEG42966.1"/>
    <property type="molecule type" value="Genomic_DNA"/>
</dbReference>
<proteinExistence type="predicted"/>
<feature type="compositionally biased region" description="Low complexity" evidence="1">
    <location>
        <begin position="82"/>
        <end position="105"/>
    </location>
</feature>
<protein>
    <submittedName>
        <fullName evidence="3">RxLR-like protein</fullName>
    </submittedName>
</protein>
<dbReference type="AlphaFoldDB" id="A0A0P1AQ49"/>
<feature type="compositionally biased region" description="Low complexity" evidence="1">
    <location>
        <begin position="113"/>
        <end position="122"/>
    </location>
</feature>
<evidence type="ECO:0000313" key="4">
    <source>
        <dbReference type="Proteomes" id="UP000054928"/>
    </source>
</evidence>
<sequence length="138" mass="14086">MHVSRIIAHVALATAIAASTARITDAAWGWTTEDTSELKSNQLENYHIQRNLGAGGGLRGTEEQTTPTNTPGSETSMPADTPFSGNPANSSPSSTPNPGFPTSMPGSPPPGSMSPSNTPSPGAHTPAFKAAASHPVLL</sequence>
<feature type="region of interest" description="Disordered" evidence="1">
    <location>
        <begin position="50"/>
        <end position="138"/>
    </location>
</feature>
<evidence type="ECO:0000313" key="3">
    <source>
        <dbReference type="EMBL" id="CEG42966.1"/>
    </source>
</evidence>
<dbReference type="RefSeq" id="XP_024579335.1">
    <property type="nucleotide sequence ID" value="XM_024728904.1"/>
</dbReference>